<comment type="caution">
    <text evidence="1">The sequence shown here is derived from an EMBL/GenBank/DDBJ whole genome shotgun (WGS) entry which is preliminary data.</text>
</comment>
<gene>
    <name evidence="1" type="ORF">ALEPTO_LOCUS6983</name>
</gene>
<keyword evidence="2" id="KW-1185">Reference proteome</keyword>
<protein>
    <submittedName>
        <fullName evidence="1">341_t:CDS:1</fullName>
    </submittedName>
</protein>
<evidence type="ECO:0000313" key="2">
    <source>
        <dbReference type="Proteomes" id="UP000789508"/>
    </source>
</evidence>
<feature type="non-terminal residue" evidence="1">
    <location>
        <position position="58"/>
    </location>
</feature>
<organism evidence="1 2">
    <name type="scientific">Ambispora leptoticha</name>
    <dbReference type="NCBI Taxonomy" id="144679"/>
    <lineage>
        <taxon>Eukaryota</taxon>
        <taxon>Fungi</taxon>
        <taxon>Fungi incertae sedis</taxon>
        <taxon>Mucoromycota</taxon>
        <taxon>Glomeromycotina</taxon>
        <taxon>Glomeromycetes</taxon>
        <taxon>Archaeosporales</taxon>
        <taxon>Ambisporaceae</taxon>
        <taxon>Ambispora</taxon>
    </lineage>
</organism>
<sequence>ETSYKSVYRDFIAESTNGFMRYLSTFSEWLTVSGEKSSNRVTHSCDPVKPVNTVAQHV</sequence>
<dbReference type="EMBL" id="CAJVPS010002718">
    <property type="protein sequence ID" value="CAG8574854.1"/>
    <property type="molecule type" value="Genomic_DNA"/>
</dbReference>
<dbReference type="Proteomes" id="UP000789508">
    <property type="component" value="Unassembled WGS sequence"/>
</dbReference>
<reference evidence="1" key="1">
    <citation type="submission" date="2021-06" db="EMBL/GenBank/DDBJ databases">
        <authorList>
            <person name="Kallberg Y."/>
            <person name="Tangrot J."/>
            <person name="Rosling A."/>
        </authorList>
    </citation>
    <scope>NUCLEOTIDE SEQUENCE</scope>
    <source>
        <strain evidence="1">FL130A</strain>
    </source>
</reference>
<dbReference type="AlphaFoldDB" id="A0A9N9BRK5"/>
<evidence type="ECO:0000313" key="1">
    <source>
        <dbReference type="EMBL" id="CAG8574854.1"/>
    </source>
</evidence>
<name>A0A9N9BRK5_9GLOM</name>
<accession>A0A9N9BRK5</accession>
<proteinExistence type="predicted"/>